<name>A0ABX0CQA2_9NOCA</name>
<comment type="caution">
    <text evidence="2">The sequence shown here is derived from an EMBL/GenBank/DDBJ whole genome shotgun (WGS) entry which is preliminary data.</text>
</comment>
<reference evidence="2 3" key="1">
    <citation type="submission" date="2020-01" db="EMBL/GenBank/DDBJ databases">
        <title>Genetics and antimicrobial susceptibilities of Nocardia species isolated from the soil; a comparison with species isolated from humans.</title>
        <authorList>
            <person name="Carrasco G."/>
            <person name="Monzon S."/>
            <person name="Sansegundo M."/>
            <person name="Garcia E."/>
            <person name="Garrido N."/>
            <person name="Medina M.J."/>
            <person name="Villalon P."/>
            <person name="Ramirez-Arocha A.C."/>
            <person name="Jimenez P."/>
            <person name="Cuesta I."/>
            <person name="Valdezate S."/>
        </authorList>
    </citation>
    <scope>NUCLEOTIDE SEQUENCE [LARGE SCALE GENOMIC DNA]</scope>
    <source>
        <strain evidence="2 3">CNM20110649</strain>
    </source>
</reference>
<accession>A0ABX0CQA2</accession>
<dbReference type="RefSeq" id="WP_163956249.1">
    <property type="nucleotide sequence ID" value="NZ_JAAGUX010000058.1"/>
</dbReference>
<feature type="region of interest" description="Disordered" evidence="1">
    <location>
        <begin position="81"/>
        <end position="103"/>
    </location>
</feature>
<dbReference type="Proteomes" id="UP000470876">
    <property type="component" value="Unassembled WGS sequence"/>
</dbReference>
<keyword evidence="3" id="KW-1185">Reference proteome</keyword>
<protein>
    <submittedName>
        <fullName evidence="2">Uncharacterized protein</fullName>
    </submittedName>
</protein>
<gene>
    <name evidence="2" type="ORF">GV794_23510</name>
</gene>
<evidence type="ECO:0000313" key="3">
    <source>
        <dbReference type="Proteomes" id="UP000470876"/>
    </source>
</evidence>
<organism evidence="2 3">
    <name type="scientific">Nocardia cyriacigeorgica</name>
    <dbReference type="NCBI Taxonomy" id="135487"/>
    <lineage>
        <taxon>Bacteria</taxon>
        <taxon>Bacillati</taxon>
        <taxon>Actinomycetota</taxon>
        <taxon>Actinomycetes</taxon>
        <taxon>Mycobacteriales</taxon>
        <taxon>Nocardiaceae</taxon>
        <taxon>Nocardia</taxon>
    </lineage>
</organism>
<feature type="compositionally biased region" description="Acidic residues" evidence="1">
    <location>
        <begin position="90"/>
        <end position="103"/>
    </location>
</feature>
<sequence>MTFANELFAAKTTTVINQAAAALFRDDRERFERLLARGRDGFTMDADATTGAVTIKWHLEPLVEVDASWLFDDADDTMPPMVWLPSAPDDASELDSDTEDGQR</sequence>
<dbReference type="EMBL" id="JAAGUX010000058">
    <property type="protein sequence ID" value="NEW58588.1"/>
    <property type="molecule type" value="Genomic_DNA"/>
</dbReference>
<evidence type="ECO:0000256" key="1">
    <source>
        <dbReference type="SAM" id="MobiDB-lite"/>
    </source>
</evidence>
<proteinExistence type="predicted"/>
<evidence type="ECO:0000313" key="2">
    <source>
        <dbReference type="EMBL" id="NEW58588.1"/>
    </source>
</evidence>